<evidence type="ECO:0000256" key="7">
    <source>
        <dbReference type="ARBA" id="ARBA00022798"/>
    </source>
</evidence>
<dbReference type="RefSeq" id="WP_111166935.1">
    <property type="nucleotide sequence ID" value="NZ_POUA01000058.1"/>
</dbReference>
<dbReference type="NCBIfam" id="TIGR02946">
    <property type="entry name" value="acyl_WS_DGAT"/>
    <property type="match status" value="1"/>
</dbReference>
<evidence type="ECO:0000256" key="11">
    <source>
        <dbReference type="RuleBase" id="RU361241"/>
    </source>
</evidence>
<evidence type="ECO:0000256" key="3">
    <source>
        <dbReference type="ARBA" id="ARBA00009587"/>
    </source>
</evidence>
<evidence type="ECO:0000256" key="10">
    <source>
        <dbReference type="ARBA" id="ARBA00048109"/>
    </source>
</evidence>
<feature type="domain" description="O-acyltransferase WSD1-like N-terminal" evidence="12">
    <location>
        <begin position="4"/>
        <end position="282"/>
    </location>
</feature>
<dbReference type="Proteomes" id="UP000248544">
    <property type="component" value="Unassembled WGS sequence"/>
</dbReference>
<dbReference type="EMBL" id="POUA01000058">
    <property type="protein sequence ID" value="PZG50483.1"/>
    <property type="molecule type" value="Genomic_DNA"/>
</dbReference>
<dbReference type="Pfam" id="PF03007">
    <property type="entry name" value="WS_DGAT_cat"/>
    <property type="match status" value="1"/>
</dbReference>
<dbReference type="Gene3D" id="3.30.559.30">
    <property type="entry name" value="Nonribosomal peptide synthetase, condensation domain"/>
    <property type="match status" value="1"/>
</dbReference>
<dbReference type="SUPFAM" id="SSF52777">
    <property type="entry name" value="CoA-dependent acyltransferases"/>
    <property type="match status" value="2"/>
</dbReference>
<evidence type="ECO:0000313" key="15">
    <source>
        <dbReference type="Proteomes" id="UP000248544"/>
    </source>
</evidence>
<dbReference type="GO" id="GO:0006071">
    <property type="term" value="P:glycerol metabolic process"/>
    <property type="evidence" value="ECO:0007669"/>
    <property type="project" value="UniProtKB-KW"/>
</dbReference>
<evidence type="ECO:0000256" key="6">
    <source>
        <dbReference type="ARBA" id="ARBA00022679"/>
    </source>
</evidence>
<dbReference type="Pfam" id="PF06974">
    <property type="entry name" value="WS_DGAT_C"/>
    <property type="match status" value="1"/>
</dbReference>
<evidence type="ECO:0000256" key="5">
    <source>
        <dbReference type="ARBA" id="ARBA00022516"/>
    </source>
</evidence>
<dbReference type="GO" id="GO:0005886">
    <property type="term" value="C:plasma membrane"/>
    <property type="evidence" value="ECO:0007669"/>
    <property type="project" value="TreeGrafter"/>
</dbReference>
<proteinExistence type="inferred from homology"/>
<feature type="domain" description="O-acyltransferase WSD1 C-terminal" evidence="13">
    <location>
        <begin position="326"/>
        <end position="475"/>
    </location>
</feature>
<evidence type="ECO:0000259" key="13">
    <source>
        <dbReference type="Pfam" id="PF06974"/>
    </source>
</evidence>
<dbReference type="InterPro" id="IPR009721">
    <property type="entry name" value="O-acyltransferase_WSD1_C"/>
</dbReference>
<keyword evidence="15" id="KW-1185">Reference proteome</keyword>
<keyword evidence="9 11" id="KW-0012">Acyltransferase</keyword>
<dbReference type="InterPro" id="IPR014292">
    <property type="entry name" value="Acyl_transf_WS/DGAT"/>
</dbReference>
<sequence length="496" mass="52174">MRQLTALDALFLHAESPTTTAHVAGVAIVDPGDAPGRITKGTLVALLRRRAHLAPALRLRLAGVPFGLDLPYWAEDPDFDPADHVYETTLPAPELLTDVVARLHERRLSRHRPLWEMHLIHGLEHGRVAIYTKVHHCAIDGVSGAEALAALLDLAPVGAEPAAARPPAEPVTAPGTLDMLAGAAVNSMTHPLRALGSLRRAAADLDAVPIAATLPGARWVARMARLLGGEAGQAPALPSLEVPRTPLTGPVSGQRRFAYGSLPLAEIRRVGRVFGMSVNDVVMAMCAAALRTWLAERDVLPGLPLIAAVPVAARARPAGRGPGAVGNRISAMAAPIATHLADPRERLLATRDAMRAAKRRFASSPATWLSDLSALLPPPVTALATASVFRLAGLACPPVNLIVSNVPGPRHPLYLCGGKVVAYYPMSVVTDLSGGLSVTCFSYAGSLDFGLLACPRHVDDVWRLFGHLRAALDELSALAGPAPERAEEAAKVTVPA</sequence>
<evidence type="ECO:0000259" key="12">
    <source>
        <dbReference type="Pfam" id="PF03007"/>
    </source>
</evidence>
<dbReference type="InterPro" id="IPR004255">
    <property type="entry name" value="O-acyltransferase_WSD1_N"/>
</dbReference>
<evidence type="ECO:0000256" key="8">
    <source>
        <dbReference type="ARBA" id="ARBA00023098"/>
    </source>
</evidence>
<keyword evidence="7 11" id="KW-0319">Glycerol metabolism</keyword>
<dbReference type="UniPathway" id="UPA00282"/>
<evidence type="ECO:0000256" key="4">
    <source>
        <dbReference type="ARBA" id="ARBA00013244"/>
    </source>
</evidence>
<dbReference type="InterPro" id="IPR045034">
    <property type="entry name" value="O-acyltransferase_WSD1-like"/>
</dbReference>
<keyword evidence="6 11" id="KW-0808">Transferase</keyword>
<comment type="pathway">
    <text evidence="2">Lipid metabolism.</text>
</comment>
<dbReference type="GO" id="GO:0051701">
    <property type="term" value="P:biological process involved in interaction with host"/>
    <property type="evidence" value="ECO:0007669"/>
    <property type="project" value="TreeGrafter"/>
</dbReference>
<gene>
    <name evidence="14" type="ORF">C1I98_10260</name>
</gene>
<keyword evidence="8 11" id="KW-0443">Lipid metabolism</keyword>
<dbReference type="PANTHER" id="PTHR31650">
    <property type="entry name" value="O-ACYLTRANSFERASE (WSD1-LIKE) FAMILY PROTEIN"/>
    <property type="match status" value="1"/>
</dbReference>
<dbReference type="GO" id="GO:0071731">
    <property type="term" value="P:response to nitric oxide"/>
    <property type="evidence" value="ECO:0007669"/>
    <property type="project" value="TreeGrafter"/>
</dbReference>
<accession>A0A2W2GRV7</accession>
<protein>
    <recommendedName>
        <fullName evidence="4 11">Diacylglycerol O-acyltransferase</fullName>
        <ecNumber evidence="4 11">2.3.1.20</ecNumber>
    </recommendedName>
</protein>
<dbReference type="EC" id="2.3.1.20" evidence="4 11"/>
<evidence type="ECO:0000256" key="9">
    <source>
        <dbReference type="ARBA" id="ARBA00023315"/>
    </source>
</evidence>
<organism evidence="14 15">
    <name type="scientific">Spongiactinospora gelatinilytica</name>
    <dbReference type="NCBI Taxonomy" id="2666298"/>
    <lineage>
        <taxon>Bacteria</taxon>
        <taxon>Bacillati</taxon>
        <taxon>Actinomycetota</taxon>
        <taxon>Actinomycetes</taxon>
        <taxon>Streptosporangiales</taxon>
        <taxon>Streptosporangiaceae</taxon>
        <taxon>Spongiactinospora</taxon>
    </lineage>
</organism>
<evidence type="ECO:0000313" key="14">
    <source>
        <dbReference type="EMBL" id="PZG50483.1"/>
    </source>
</evidence>
<dbReference type="GO" id="GO:0004144">
    <property type="term" value="F:diacylglycerol O-acyltransferase activity"/>
    <property type="evidence" value="ECO:0007669"/>
    <property type="project" value="UniProtKB-EC"/>
</dbReference>
<comment type="caution">
    <text evidence="14">The sequence shown here is derived from an EMBL/GenBank/DDBJ whole genome shotgun (WGS) entry which is preliminary data.</text>
</comment>
<keyword evidence="5 11" id="KW-0444">Lipid biosynthesis</keyword>
<dbReference type="AlphaFoldDB" id="A0A2W2GRV7"/>
<name>A0A2W2GRV7_9ACTN</name>
<reference evidence="14 15" key="1">
    <citation type="submission" date="2018-01" db="EMBL/GenBank/DDBJ databases">
        <title>Draft genome sequence of Sphaerisporangium sp. 7K107.</title>
        <authorList>
            <person name="Sahin N."/>
            <person name="Saygin H."/>
            <person name="Ay H."/>
        </authorList>
    </citation>
    <scope>NUCLEOTIDE SEQUENCE [LARGE SCALE GENOMIC DNA]</scope>
    <source>
        <strain evidence="14 15">7K107</strain>
    </source>
</reference>
<evidence type="ECO:0000256" key="2">
    <source>
        <dbReference type="ARBA" id="ARBA00005189"/>
    </source>
</evidence>
<dbReference type="GO" id="GO:0001666">
    <property type="term" value="P:response to hypoxia"/>
    <property type="evidence" value="ECO:0007669"/>
    <property type="project" value="TreeGrafter"/>
</dbReference>
<dbReference type="PANTHER" id="PTHR31650:SF1">
    <property type="entry name" value="WAX ESTER SYNTHASE_DIACYLGLYCEROL ACYLTRANSFERASE 4-RELATED"/>
    <property type="match status" value="1"/>
</dbReference>
<evidence type="ECO:0000256" key="1">
    <source>
        <dbReference type="ARBA" id="ARBA00004771"/>
    </source>
</evidence>
<comment type="similarity">
    <text evidence="3 11">Belongs to the long-chain O-acyltransferase family.</text>
</comment>
<comment type="catalytic activity">
    <reaction evidence="10 11">
        <text>an acyl-CoA + a 1,2-diacyl-sn-glycerol = a triacyl-sn-glycerol + CoA</text>
        <dbReference type="Rhea" id="RHEA:10868"/>
        <dbReference type="ChEBI" id="CHEBI:17815"/>
        <dbReference type="ChEBI" id="CHEBI:57287"/>
        <dbReference type="ChEBI" id="CHEBI:58342"/>
        <dbReference type="ChEBI" id="CHEBI:64615"/>
        <dbReference type="EC" id="2.3.1.20"/>
    </reaction>
</comment>
<dbReference type="GO" id="GO:0019432">
    <property type="term" value="P:triglyceride biosynthetic process"/>
    <property type="evidence" value="ECO:0007669"/>
    <property type="project" value="UniProtKB-UniPathway"/>
</dbReference>
<comment type="pathway">
    <text evidence="1 11">Glycerolipid metabolism; triacylglycerol biosynthesis.</text>
</comment>